<dbReference type="InterPro" id="IPR012505">
    <property type="entry name" value="YbbR"/>
</dbReference>
<evidence type="ECO:0000313" key="3">
    <source>
        <dbReference type="EMBL" id="PHU38182.1"/>
    </source>
</evidence>
<accession>A0A2G3E4H4</accession>
<feature type="region of interest" description="Disordered" evidence="1">
    <location>
        <begin position="434"/>
        <end position="459"/>
    </location>
</feature>
<name>A0A2G3E4H4_9FIRM</name>
<evidence type="ECO:0000256" key="2">
    <source>
        <dbReference type="SAM" id="Phobius"/>
    </source>
</evidence>
<comment type="caution">
    <text evidence="3">The sequence shown here is derived from an EMBL/GenBank/DDBJ whole genome shotgun (WGS) entry which is preliminary data.</text>
</comment>
<dbReference type="Gene3D" id="2.170.120.40">
    <property type="entry name" value="YbbR-like domain"/>
    <property type="match status" value="2"/>
</dbReference>
<dbReference type="InterPro" id="IPR053154">
    <property type="entry name" value="c-di-AMP_regulator"/>
</dbReference>
<dbReference type="Pfam" id="PF07949">
    <property type="entry name" value="YbbR"/>
    <property type="match status" value="2"/>
</dbReference>
<feature type="transmembrane region" description="Helical" evidence="2">
    <location>
        <begin position="27"/>
        <end position="47"/>
    </location>
</feature>
<keyword evidence="2" id="KW-1133">Transmembrane helix</keyword>
<dbReference type="PANTHER" id="PTHR37804">
    <property type="entry name" value="CDAA REGULATORY PROTEIN CDAR"/>
    <property type="match status" value="1"/>
</dbReference>
<proteinExistence type="predicted"/>
<dbReference type="AlphaFoldDB" id="A0A2G3E4H4"/>
<dbReference type="Gene3D" id="2.170.120.30">
    <property type="match status" value="2"/>
</dbReference>
<dbReference type="EMBL" id="PDYG01000014">
    <property type="protein sequence ID" value="PHU38182.1"/>
    <property type="molecule type" value="Genomic_DNA"/>
</dbReference>
<evidence type="ECO:0000256" key="1">
    <source>
        <dbReference type="SAM" id="MobiDB-lite"/>
    </source>
</evidence>
<keyword evidence="2" id="KW-0812">Transmembrane</keyword>
<sequence>MKRADLNYSRGGKRMGKKILRTLTNNIWYKILALFLAFILWLVVYNIDDPNVTKTFTASVKIENGESLLNQKLYYEVIDGTSVKVAITGKRSVIQNIDDSDITATADLSRAELAKDRKSATVSLEFMSSRSNSLLTFNSTSAVIHLSIEDYVKQTFKVEAEVTGTPAEGYATNSEHAHVVTPTMMTVSGPASVVNEIASCKAIIDVSGLGGQGMDTIRDNAIPEVYDSEGNKIDASKLTFSSSRVSVEVEIMNTKTVPVKFNTTGTPADDLNVIGIQQNVNEVEIQGSAAALNLVSAIEVPGEVLNVDGASASFSTTVDISEYLPEGVSLVQPSQAQITVTVEIEEYEEKEFTINTADLTVTGLDPNLEMAFTDATITVKVSGKSSDLANLTAAMLSGTINVDGMTAGPHTATISFDLDSDYKIAKATVTFTLKEKQNGDDPDNSDNQGDSENDGNTTE</sequence>
<reference evidence="3 4" key="1">
    <citation type="submission" date="2017-10" db="EMBL/GenBank/DDBJ databases">
        <title>Resolving the taxonomy of Roseburia spp., Eubacterium rectale and Agathobacter spp. through phylogenomic analysis.</title>
        <authorList>
            <person name="Sheridan P.O."/>
            <person name="Walker A.W."/>
            <person name="Duncan S.H."/>
            <person name="Scott K.P."/>
            <person name="Toole P.W.O."/>
            <person name="Luis P."/>
            <person name="Flint H.J."/>
        </authorList>
    </citation>
    <scope>NUCLEOTIDE SEQUENCE [LARGE SCALE GENOMIC DNA]</scope>
    <source>
        <strain evidence="3 4">JK623</strain>
    </source>
</reference>
<organism evidence="3 4">
    <name type="scientific">Agathobacter ruminis</name>
    <dbReference type="NCBI Taxonomy" id="1712665"/>
    <lineage>
        <taxon>Bacteria</taxon>
        <taxon>Bacillati</taxon>
        <taxon>Bacillota</taxon>
        <taxon>Clostridia</taxon>
        <taxon>Lachnospirales</taxon>
        <taxon>Lachnospiraceae</taxon>
        <taxon>Agathobacter</taxon>
    </lineage>
</organism>
<gene>
    <name evidence="3" type="ORF">CSX02_04010</name>
</gene>
<reference evidence="3 4" key="2">
    <citation type="submission" date="2017-10" db="EMBL/GenBank/DDBJ databases">
        <authorList>
            <person name="Banno H."/>
            <person name="Chua N.-H."/>
        </authorList>
    </citation>
    <scope>NUCLEOTIDE SEQUENCE [LARGE SCALE GENOMIC DNA]</scope>
    <source>
        <strain evidence="3 4">JK623</strain>
    </source>
</reference>
<dbReference type="PANTHER" id="PTHR37804:SF1">
    <property type="entry name" value="CDAA REGULATORY PROTEIN CDAR"/>
    <property type="match status" value="1"/>
</dbReference>
<protein>
    <recommendedName>
        <fullName evidence="5">YbbR-like protein</fullName>
    </recommendedName>
</protein>
<feature type="compositionally biased region" description="Acidic residues" evidence="1">
    <location>
        <begin position="440"/>
        <end position="453"/>
    </location>
</feature>
<evidence type="ECO:0008006" key="5">
    <source>
        <dbReference type="Google" id="ProtNLM"/>
    </source>
</evidence>
<dbReference type="Proteomes" id="UP000224563">
    <property type="component" value="Unassembled WGS sequence"/>
</dbReference>
<keyword evidence="2" id="KW-0472">Membrane</keyword>
<evidence type="ECO:0000313" key="4">
    <source>
        <dbReference type="Proteomes" id="UP000224563"/>
    </source>
</evidence>
<keyword evidence="4" id="KW-1185">Reference proteome</keyword>